<dbReference type="InterPro" id="IPR041324">
    <property type="entry name" value="AgI/II_N"/>
</dbReference>
<dbReference type="Proteomes" id="UP000093267">
    <property type="component" value="Chromosome"/>
</dbReference>
<keyword evidence="5" id="KW-0572">Peptidoglycan-anchor</keyword>
<dbReference type="InterPro" id="IPR009459">
    <property type="entry name" value="MucBP_dom"/>
</dbReference>
<feature type="compositionally biased region" description="Low complexity" evidence="6">
    <location>
        <begin position="850"/>
        <end position="889"/>
    </location>
</feature>
<organism evidence="10 11">
    <name type="scientific">Secundilactobacillus paracollinoides</name>
    <dbReference type="NCBI Taxonomy" id="240427"/>
    <lineage>
        <taxon>Bacteria</taxon>
        <taxon>Bacillati</taxon>
        <taxon>Bacillota</taxon>
        <taxon>Bacilli</taxon>
        <taxon>Lactobacillales</taxon>
        <taxon>Lactobacillaceae</taxon>
        <taxon>Secundilactobacillus</taxon>
    </lineage>
</organism>
<evidence type="ECO:0000313" key="11">
    <source>
        <dbReference type="Proteomes" id="UP000093267"/>
    </source>
</evidence>
<reference evidence="10 11" key="1">
    <citation type="submission" date="2016-03" db="EMBL/GenBank/DDBJ databases">
        <title>Pediococcus and Lactobacillus from brewery environment - whole genome sequencing and assembly.</title>
        <authorList>
            <person name="Behr J."/>
            <person name="Geissler A.J."/>
            <person name="Vogel R.F."/>
        </authorList>
    </citation>
    <scope>NUCLEOTIDE SEQUENCE [LARGE SCALE GENOMIC DNA]</scope>
    <source>
        <strain evidence="10 11">TMW 1.1995</strain>
    </source>
</reference>
<evidence type="ECO:0000256" key="6">
    <source>
        <dbReference type="SAM" id="MobiDB-lite"/>
    </source>
</evidence>
<feature type="region of interest" description="Disordered" evidence="6">
    <location>
        <begin position="844"/>
        <end position="969"/>
    </location>
</feature>
<keyword evidence="4" id="KW-0677">Repeat</keyword>
<gene>
    <name evidence="10" type="ORF">AYR63_03375</name>
</gene>
<accession>A0A1B2IW78</accession>
<evidence type="ECO:0000256" key="5">
    <source>
        <dbReference type="ARBA" id="ARBA00023088"/>
    </source>
</evidence>
<dbReference type="Pfam" id="PF18652">
    <property type="entry name" value="Adhesin_P1_N"/>
    <property type="match status" value="1"/>
</dbReference>
<dbReference type="OrthoDB" id="2307220at2"/>
<keyword evidence="1" id="KW-0134">Cell wall</keyword>
<evidence type="ECO:0000256" key="7">
    <source>
        <dbReference type="SAM" id="Phobius"/>
    </source>
</evidence>
<dbReference type="InterPro" id="IPR019931">
    <property type="entry name" value="LPXTG_anchor"/>
</dbReference>
<feature type="compositionally biased region" description="Low complexity" evidence="6">
    <location>
        <begin position="41"/>
        <end position="73"/>
    </location>
</feature>
<dbReference type="PROSITE" id="PS50847">
    <property type="entry name" value="GRAM_POS_ANCHORING"/>
    <property type="match status" value="1"/>
</dbReference>
<protein>
    <recommendedName>
        <fullName evidence="9">Gram-positive cocci surface proteins LPxTG domain-containing protein</fullName>
    </recommendedName>
</protein>
<name>A0A1B2IW78_9LACO</name>
<dbReference type="Gene3D" id="3.10.20.320">
    <property type="entry name" value="Putative peptidoglycan bound protein (lpxtg motif)"/>
    <property type="match status" value="4"/>
</dbReference>
<dbReference type="RefSeq" id="WP_065937523.1">
    <property type="nucleotide sequence ID" value="NZ_CP014924.1"/>
</dbReference>
<feature type="domain" description="Gram-positive cocci surface proteins LPxTG" evidence="9">
    <location>
        <begin position="962"/>
        <end position="995"/>
    </location>
</feature>
<feature type="signal peptide" evidence="8">
    <location>
        <begin position="1"/>
        <end position="38"/>
    </location>
</feature>
<evidence type="ECO:0000256" key="1">
    <source>
        <dbReference type="ARBA" id="ARBA00022512"/>
    </source>
</evidence>
<evidence type="ECO:0000256" key="4">
    <source>
        <dbReference type="ARBA" id="ARBA00022737"/>
    </source>
</evidence>
<keyword evidence="2" id="KW-0964">Secreted</keyword>
<evidence type="ECO:0000256" key="2">
    <source>
        <dbReference type="ARBA" id="ARBA00022525"/>
    </source>
</evidence>
<feature type="chain" id="PRO_5008539169" description="Gram-positive cocci surface proteins LPxTG domain-containing protein" evidence="8">
    <location>
        <begin position="39"/>
        <end position="995"/>
    </location>
</feature>
<feature type="compositionally biased region" description="Polar residues" evidence="6">
    <location>
        <begin position="109"/>
        <end position="126"/>
    </location>
</feature>
<keyword evidence="7" id="KW-1133">Transmembrane helix</keyword>
<sequence length="995" mass="103789">MKNKQLDGVKSGWTKTLLVSTAVLGSMVLFTLPQQAQAATTSVQSTTVQGGVTSGAAKTNDISEGTTGGSQSEGTDDTNDGSDVTETPVTSTPATEEEAVTTPSETAPVSASTTNTDSLKTSSSDLQNAVDTAKDTGVAVTENDPKVVTTTPDDLAETVAQAETDNATAISDLKTATENQEPNNAAYAAEKEVYDNNTVAITSSSPDNWTDEELIQFLGGGASATTETASDEAKKVADITFSEGAKRIDATNKTLNDGNLPSWTYEKAFTDPQSGRLITVVESITGYTPAKGTTNSYIDTTADQIGFTPHNVQDISASVKYYYADTGEPATLDLIAGFADLDGNQGIKVTNSTDAVIYGNLVEAEDDGSYRNFKNSTLNSDNPSGQAWVLQKGVTETDYTFYVGLNANGTVNNTQPIQYIGGAAFSIVIPTAPTLKTETVSYQPTIIQVTTDYTVNYSGPEDETPASNTQTVTWTGNYDADSGNYVWTPDVTDATVYTPHIDGYAASSITSFGALTATTTDPQDETVIVSYQKVGLSENIAKPLTVNFMDVNGEQVKSSVVLTGAVGNSYSVTQEAVDGYRIIGVASGSASLNGELTDKDQTITLLYSAIGTDTTGVPAGTLTVNYQDVSGKLIKTSTLDGTVGKGYAVTQAPIDGYQTIGVAPDSASLDGTLTETPQTITLLYSAIGQETTGVPAGTLTVNYQDVSGKLIKTSTLDGTVGKGYAVTQAPIDGYQTIGVAPDSASLDGTLTETPQTITLLYSAIGQETTPQKSGPLTINYVDENGNPLAPSVTKTASVGNGYLVTHQDIPGYTYVSLATGSATPTGTFTADNQVITYVYQKNIVSSPDNGQGTTDTPTTGTSTDDQTPSTPGDTPVTTTDEPATTQQTDSDITDGTEEPVHVGQLQQTGAKTTVQSSQKADLSQTTAPVTSTQTITWSMGQPAKTTGQYGNQAQKTTPQTTLPQTNDTRESGTLGLLGLLVGLFGLALTRKRKQQ</sequence>
<dbReference type="AlphaFoldDB" id="A0A1B2IW78"/>
<evidence type="ECO:0000256" key="8">
    <source>
        <dbReference type="SAM" id="SignalP"/>
    </source>
</evidence>
<keyword evidence="7" id="KW-0812">Transmembrane</keyword>
<evidence type="ECO:0000259" key="9">
    <source>
        <dbReference type="PROSITE" id="PS50847"/>
    </source>
</evidence>
<feature type="transmembrane region" description="Helical" evidence="7">
    <location>
        <begin position="971"/>
        <end position="989"/>
    </location>
</feature>
<dbReference type="NCBIfam" id="TIGR01167">
    <property type="entry name" value="LPXTG_anchor"/>
    <property type="match status" value="1"/>
</dbReference>
<feature type="region of interest" description="Disordered" evidence="6">
    <location>
        <begin position="41"/>
        <end position="126"/>
    </location>
</feature>
<keyword evidence="7" id="KW-0472">Membrane</keyword>
<dbReference type="STRING" id="240427.AYR62_15100"/>
<dbReference type="EMBL" id="CP014924">
    <property type="protein sequence ID" value="ANZ66268.1"/>
    <property type="molecule type" value="Genomic_DNA"/>
</dbReference>
<keyword evidence="3 8" id="KW-0732">Signal</keyword>
<evidence type="ECO:0000256" key="3">
    <source>
        <dbReference type="ARBA" id="ARBA00022729"/>
    </source>
</evidence>
<feature type="compositionally biased region" description="Low complexity" evidence="6">
    <location>
        <begin position="952"/>
        <end position="969"/>
    </location>
</feature>
<keyword evidence="11" id="KW-1185">Reference proteome</keyword>
<feature type="compositionally biased region" description="Low complexity" evidence="6">
    <location>
        <begin position="84"/>
        <end position="108"/>
    </location>
</feature>
<evidence type="ECO:0000313" key="10">
    <source>
        <dbReference type="EMBL" id="ANZ66268.1"/>
    </source>
</evidence>
<feature type="compositionally biased region" description="Polar residues" evidence="6">
    <location>
        <begin position="904"/>
        <end position="951"/>
    </location>
</feature>
<dbReference type="Pfam" id="PF06458">
    <property type="entry name" value="MucBP"/>
    <property type="match status" value="4"/>
</dbReference>
<proteinExistence type="predicted"/>